<evidence type="ECO:0000313" key="9">
    <source>
        <dbReference type="EMBL" id="KAF2758507.1"/>
    </source>
</evidence>
<protein>
    <recommendedName>
        <fullName evidence="3">DNA topoisomerase (ATP-hydrolyzing)</fullName>
        <ecNumber evidence="3">5.6.2.2</ecNumber>
    </recommendedName>
</protein>
<keyword evidence="7" id="KW-0238">DNA-binding</keyword>
<comment type="cofactor">
    <cofactor evidence="2">
        <name>Mg(2+)</name>
        <dbReference type="ChEBI" id="CHEBI:18420"/>
    </cofactor>
</comment>
<dbReference type="SUPFAM" id="SSF56719">
    <property type="entry name" value="Type II DNA topoisomerase"/>
    <property type="match status" value="1"/>
</dbReference>
<dbReference type="PANTHER" id="PTHR10169">
    <property type="entry name" value="DNA TOPOISOMERASE/GYRASE"/>
    <property type="match status" value="1"/>
</dbReference>
<evidence type="ECO:0000256" key="8">
    <source>
        <dbReference type="ARBA" id="ARBA00023235"/>
    </source>
</evidence>
<evidence type="ECO:0000256" key="4">
    <source>
        <dbReference type="ARBA" id="ARBA00022741"/>
    </source>
</evidence>
<evidence type="ECO:0000256" key="7">
    <source>
        <dbReference type="ARBA" id="ARBA00023125"/>
    </source>
</evidence>
<dbReference type="RefSeq" id="XP_033600958.1">
    <property type="nucleotide sequence ID" value="XM_033743896.1"/>
</dbReference>
<dbReference type="InterPro" id="IPR013760">
    <property type="entry name" value="Topo_IIA-like_dom_sf"/>
</dbReference>
<evidence type="ECO:0000256" key="5">
    <source>
        <dbReference type="ARBA" id="ARBA00022840"/>
    </source>
</evidence>
<evidence type="ECO:0000256" key="2">
    <source>
        <dbReference type="ARBA" id="ARBA00001946"/>
    </source>
</evidence>
<accession>A0A6A6WA91</accession>
<dbReference type="InterPro" id="IPR050634">
    <property type="entry name" value="DNA_Topoisomerase_II"/>
</dbReference>
<dbReference type="EC" id="5.6.2.2" evidence="3"/>
<dbReference type="GO" id="GO:0003677">
    <property type="term" value="F:DNA binding"/>
    <property type="evidence" value="ECO:0007669"/>
    <property type="project" value="UniProtKB-KW"/>
</dbReference>
<gene>
    <name evidence="9" type="ORF">EJ05DRAFT_475814</name>
</gene>
<name>A0A6A6WA91_9PEZI</name>
<keyword evidence="5" id="KW-0067">ATP-binding</keyword>
<keyword evidence="4" id="KW-0547">Nucleotide-binding</keyword>
<organism evidence="9 10">
    <name type="scientific">Pseudovirgaria hyperparasitica</name>
    <dbReference type="NCBI Taxonomy" id="470096"/>
    <lineage>
        <taxon>Eukaryota</taxon>
        <taxon>Fungi</taxon>
        <taxon>Dikarya</taxon>
        <taxon>Ascomycota</taxon>
        <taxon>Pezizomycotina</taxon>
        <taxon>Dothideomycetes</taxon>
        <taxon>Dothideomycetes incertae sedis</taxon>
        <taxon>Acrospermales</taxon>
        <taxon>Acrospermaceae</taxon>
        <taxon>Pseudovirgaria</taxon>
    </lineage>
</organism>
<dbReference type="GO" id="GO:0000712">
    <property type="term" value="P:resolution of meiotic recombination intermediates"/>
    <property type="evidence" value="ECO:0007669"/>
    <property type="project" value="TreeGrafter"/>
</dbReference>
<evidence type="ECO:0000256" key="1">
    <source>
        <dbReference type="ARBA" id="ARBA00000185"/>
    </source>
</evidence>
<evidence type="ECO:0000256" key="6">
    <source>
        <dbReference type="ARBA" id="ARBA00023029"/>
    </source>
</evidence>
<sequence length="103" mass="11817">MQKDLDKLSNQSRFIKMIIDGTLVVSKKKKSILVEELTRSKFKRFPKVSQAKKMGEMEDAQEDENDVDEEAGLSDFDYLLGVSTIRPCIKPTLTTFSRWLSGR</sequence>
<dbReference type="GO" id="GO:0005634">
    <property type="term" value="C:nucleus"/>
    <property type="evidence" value="ECO:0007669"/>
    <property type="project" value="TreeGrafter"/>
</dbReference>
<dbReference type="Proteomes" id="UP000799437">
    <property type="component" value="Unassembled WGS sequence"/>
</dbReference>
<dbReference type="InterPro" id="IPR013757">
    <property type="entry name" value="Topo_IIA_A_a_sf"/>
</dbReference>
<dbReference type="PANTHER" id="PTHR10169:SF38">
    <property type="entry name" value="DNA TOPOISOMERASE 2"/>
    <property type="match status" value="1"/>
</dbReference>
<dbReference type="GeneID" id="54484950"/>
<proteinExistence type="predicted"/>
<dbReference type="GO" id="GO:0003918">
    <property type="term" value="F:DNA topoisomerase type II (double strand cut, ATP-hydrolyzing) activity"/>
    <property type="evidence" value="ECO:0007669"/>
    <property type="project" value="UniProtKB-EC"/>
</dbReference>
<dbReference type="OrthoDB" id="276498at2759"/>
<evidence type="ECO:0000256" key="3">
    <source>
        <dbReference type="ARBA" id="ARBA00012895"/>
    </source>
</evidence>
<evidence type="ECO:0000313" key="10">
    <source>
        <dbReference type="Proteomes" id="UP000799437"/>
    </source>
</evidence>
<dbReference type="Gene3D" id="1.10.268.10">
    <property type="entry name" value="Topoisomerase, domain 3"/>
    <property type="match status" value="1"/>
</dbReference>
<dbReference type="AlphaFoldDB" id="A0A6A6WA91"/>
<dbReference type="GO" id="GO:0000819">
    <property type="term" value="P:sister chromatid segregation"/>
    <property type="evidence" value="ECO:0007669"/>
    <property type="project" value="TreeGrafter"/>
</dbReference>
<dbReference type="GO" id="GO:0005524">
    <property type="term" value="F:ATP binding"/>
    <property type="evidence" value="ECO:0007669"/>
    <property type="project" value="UniProtKB-KW"/>
</dbReference>
<keyword evidence="10" id="KW-1185">Reference proteome</keyword>
<dbReference type="EMBL" id="ML996571">
    <property type="protein sequence ID" value="KAF2758507.1"/>
    <property type="molecule type" value="Genomic_DNA"/>
</dbReference>
<keyword evidence="8" id="KW-0413">Isomerase</keyword>
<keyword evidence="6" id="KW-0799">Topoisomerase</keyword>
<reference evidence="9" key="1">
    <citation type="journal article" date="2020" name="Stud. Mycol.">
        <title>101 Dothideomycetes genomes: a test case for predicting lifestyles and emergence of pathogens.</title>
        <authorList>
            <person name="Haridas S."/>
            <person name="Albert R."/>
            <person name="Binder M."/>
            <person name="Bloem J."/>
            <person name="Labutti K."/>
            <person name="Salamov A."/>
            <person name="Andreopoulos B."/>
            <person name="Baker S."/>
            <person name="Barry K."/>
            <person name="Bills G."/>
            <person name="Bluhm B."/>
            <person name="Cannon C."/>
            <person name="Castanera R."/>
            <person name="Culley D."/>
            <person name="Daum C."/>
            <person name="Ezra D."/>
            <person name="Gonzalez J."/>
            <person name="Henrissat B."/>
            <person name="Kuo A."/>
            <person name="Liang C."/>
            <person name="Lipzen A."/>
            <person name="Lutzoni F."/>
            <person name="Magnuson J."/>
            <person name="Mondo S."/>
            <person name="Nolan M."/>
            <person name="Ohm R."/>
            <person name="Pangilinan J."/>
            <person name="Park H.-J."/>
            <person name="Ramirez L."/>
            <person name="Alfaro M."/>
            <person name="Sun H."/>
            <person name="Tritt A."/>
            <person name="Yoshinaga Y."/>
            <person name="Zwiers L.-H."/>
            <person name="Turgeon B."/>
            <person name="Goodwin S."/>
            <person name="Spatafora J."/>
            <person name="Crous P."/>
            <person name="Grigoriev I."/>
        </authorList>
    </citation>
    <scope>NUCLEOTIDE SEQUENCE</scope>
    <source>
        <strain evidence="9">CBS 121739</strain>
    </source>
</reference>
<comment type="catalytic activity">
    <reaction evidence="1">
        <text>ATP-dependent breakage, passage and rejoining of double-stranded DNA.</text>
        <dbReference type="EC" id="5.6.2.2"/>
    </reaction>
</comment>